<dbReference type="InterPro" id="IPR036388">
    <property type="entry name" value="WH-like_DNA-bd_sf"/>
</dbReference>
<gene>
    <name evidence="6" type="ORF">PZA18_03260</name>
</gene>
<dbReference type="InterPro" id="IPR000847">
    <property type="entry name" value="LysR_HTH_N"/>
</dbReference>
<evidence type="ECO:0000256" key="1">
    <source>
        <dbReference type="ARBA" id="ARBA00009437"/>
    </source>
</evidence>
<dbReference type="PANTHER" id="PTHR30537">
    <property type="entry name" value="HTH-TYPE TRANSCRIPTIONAL REGULATOR"/>
    <property type="match status" value="1"/>
</dbReference>
<dbReference type="SUPFAM" id="SSF53850">
    <property type="entry name" value="Periplasmic binding protein-like II"/>
    <property type="match status" value="1"/>
</dbReference>
<accession>A0ABT7DVE5</accession>
<dbReference type="Gene3D" id="1.10.10.10">
    <property type="entry name" value="Winged helix-like DNA-binding domain superfamily/Winged helix DNA-binding domain"/>
    <property type="match status" value="1"/>
</dbReference>
<dbReference type="Pfam" id="PF00126">
    <property type="entry name" value="HTH_1"/>
    <property type="match status" value="1"/>
</dbReference>
<organism evidence="6 7">
    <name type="scientific">Parachitinimonas caeni</name>
    <dbReference type="NCBI Taxonomy" id="3031301"/>
    <lineage>
        <taxon>Bacteria</taxon>
        <taxon>Pseudomonadati</taxon>
        <taxon>Pseudomonadota</taxon>
        <taxon>Betaproteobacteria</taxon>
        <taxon>Neisseriales</taxon>
        <taxon>Chitinibacteraceae</taxon>
        <taxon>Parachitinimonas</taxon>
    </lineage>
</organism>
<dbReference type="Proteomes" id="UP001172778">
    <property type="component" value="Unassembled WGS sequence"/>
</dbReference>
<keyword evidence="7" id="KW-1185">Reference proteome</keyword>
<dbReference type="InterPro" id="IPR036390">
    <property type="entry name" value="WH_DNA-bd_sf"/>
</dbReference>
<dbReference type="PROSITE" id="PS50931">
    <property type="entry name" value="HTH_LYSR"/>
    <property type="match status" value="1"/>
</dbReference>
<dbReference type="RefSeq" id="WP_284099356.1">
    <property type="nucleotide sequence ID" value="NZ_JARRAF010000003.1"/>
</dbReference>
<keyword evidence="2" id="KW-0805">Transcription regulation</keyword>
<proteinExistence type="inferred from homology"/>
<dbReference type="CDD" id="cd08422">
    <property type="entry name" value="PBP2_CrgA_like"/>
    <property type="match status" value="1"/>
</dbReference>
<name>A0ABT7DVE5_9NEIS</name>
<protein>
    <submittedName>
        <fullName evidence="6">LysR family transcriptional regulator</fullName>
    </submittedName>
</protein>
<dbReference type="SUPFAM" id="SSF46785">
    <property type="entry name" value="Winged helix' DNA-binding domain"/>
    <property type="match status" value="1"/>
</dbReference>
<evidence type="ECO:0000313" key="7">
    <source>
        <dbReference type="Proteomes" id="UP001172778"/>
    </source>
</evidence>
<evidence type="ECO:0000256" key="2">
    <source>
        <dbReference type="ARBA" id="ARBA00023015"/>
    </source>
</evidence>
<evidence type="ECO:0000256" key="3">
    <source>
        <dbReference type="ARBA" id="ARBA00023125"/>
    </source>
</evidence>
<reference evidence="6" key="1">
    <citation type="submission" date="2023-03" db="EMBL/GenBank/DDBJ databases">
        <title>Chitinimonas shenzhenensis gen. nov., sp. nov., a novel member of family Burkholderiaceae isolated from activated sludge collected in Shen Zhen, China.</title>
        <authorList>
            <person name="Wang X."/>
        </authorList>
    </citation>
    <scope>NUCLEOTIDE SEQUENCE</scope>
    <source>
        <strain evidence="6">DQS-5</strain>
    </source>
</reference>
<comment type="similarity">
    <text evidence="1">Belongs to the LysR transcriptional regulatory family.</text>
</comment>
<dbReference type="Gene3D" id="3.40.190.290">
    <property type="match status" value="1"/>
</dbReference>
<comment type="caution">
    <text evidence="6">The sequence shown here is derived from an EMBL/GenBank/DDBJ whole genome shotgun (WGS) entry which is preliminary data.</text>
</comment>
<keyword evidence="4" id="KW-0804">Transcription</keyword>
<sequence>MIEDIRYLIVFAKVAETGSFSRAAEALALSPATISMHLAKLEKNLGVTLLYRNTRKLSLTHDGANLLETARAMLELYEKGIIEFTQRSISTSNSLRISIPALFISHHDFMAQIAHFIRHHPGLSMDIVCSDNRHNIIDESIDVAFRIGDLPDSTLKARRLFEFPRVVVASQVLLDQHPAITHPRDLAHIPWLGLSMRPNLRTFTHTGGDTCDVKYVPQIRVDNVEAAYQLARQGIGLAAPPTQLAQAHLDEGSMVAVLPEWSLAPMKVYAVWPPNISPSSIAYTLINALYDALNTP</sequence>
<feature type="domain" description="HTH lysR-type" evidence="5">
    <location>
        <begin position="1"/>
        <end position="60"/>
    </location>
</feature>
<dbReference type="PANTHER" id="PTHR30537:SF30">
    <property type="entry name" value="TRANSCRIPTIONAL REGULATOR-RELATED"/>
    <property type="match status" value="1"/>
</dbReference>
<dbReference type="EMBL" id="JARRAF010000003">
    <property type="protein sequence ID" value="MDK2123068.1"/>
    <property type="molecule type" value="Genomic_DNA"/>
</dbReference>
<evidence type="ECO:0000259" key="5">
    <source>
        <dbReference type="PROSITE" id="PS50931"/>
    </source>
</evidence>
<dbReference type="Pfam" id="PF03466">
    <property type="entry name" value="LysR_substrate"/>
    <property type="match status" value="1"/>
</dbReference>
<evidence type="ECO:0000256" key="4">
    <source>
        <dbReference type="ARBA" id="ARBA00023163"/>
    </source>
</evidence>
<keyword evidence="3" id="KW-0238">DNA-binding</keyword>
<dbReference type="InterPro" id="IPR058163">
    <property type="entry name" value="LysR-type_TF_proteobact-type"/>
</dbReference>
<evidence type="ECO:0000313" key="6">
    <source>
        <dbReference type="EMBL" id="MDK2123068.1"/>
    </source>
</evidence>
<dbReference type="InterPro" id="IPR005119">
    <property type="entry name" value="LysR_subst-bd"/>
</dbReference>